<organism evidence="2 3">
    <name type="scientific">Pleurodeles waltl</name>
    <name type="common">Iberian ribbed newt</name>
    <dbReference type="NCBI Taxonomy" id="8319"/>
    <lineage>
        <taxon>Eukaryota</taxon>
        <taxon>Metazoa</taxon>
        <taxon>Chordata</taxon>
        <taxon>Craniata</taxon>
        <taxon>Vertebrata</taxon>
        <taxon>Euteleostomi</taxon>
        <taxon>Amphibia</taxon>
        <taxon>Batrachia</taxon>
        <taxon>Caudata</taxon>
        <taxon>Salamandroidea</taxon>
        <taxon>Salamandridae</taxon>
        <taxon>Pleurodelinae</taxon>
        <taxon>Pleurodeles</taxon>
    </lineage>
</organism>
<feature type="compositionally biased region" description="Low complexity" evidence="1">
    <location>
        <begin position="182"/>
        <end position="191"/>
    </location>
</feature>
<evidence type="ECO:0000256" key="1">
    <source>
        <dbReference type="SAM" id="MobiDB-lite"/>
    </source>
</evidence>
<gene>
    <name evidence="2" type="ORF">NDU88_005342</name>
</gene>
<protein>
    <submittedName>
        <fullName evidence="2">Uncharacterized protein</fullName>
    </submittedName>
</protein>
<feature type="region of interest" description="Disordered" evidence="1">
    <location>
        <begin position="1"/>
        <end position="209"/>
    </location>
</feature>
<reference evidence="2" key="1">
    <citation type="journal article" date="2022" name="bioRxiv">
        <title>Sequencing and chromosome-scale assembly of the giantPleurodeles waltlgenome.</title>
        <authorList>
            <person name="Brown T."/>
            <person name="Elewa A."/>
            <person name="Iarovenko S."/>
            <person name="Subramanian E."/>
            <person name="Araus A.J."/>
            <person name="Petzold A."/>
            <person name="Susuki M."/>
            <person name="Suzuki K.-i.T."/>
            <person name="Hayashi T."/>
            <person name="Toyoda A."/>
            <person name="Oliveira C."/>
            <person name="Osipova E."/>
            <person name="Leigh N.D."/>
            <person name="Simon A."/>
            <person name="Yun M.H."/>
        </authorList>
    </citation>
    <scope>NUCLEOTIDE SEQUENCE</scope>
    <source>
        <strain evidence="2">20211129_DDA</strain>
        <tissue evidence="2">Liver</tissue>
    </source>
</reference>
<name>A0AAV7QKF3_PLEWA</name>
<sequence>MRREPPDAPRCDAGSRAGLADRGLLKPPRPRRGRGLGVQRTRLRWPGVPVRRRKAAPSRERERRREPRPGGRPPRGPRGIGLRVAARPAQTLAADWGFPPPGDRLPAQRPDCGALEPRSHRHGEEVKGGGVESPDSRGAPLRSLGLATEETSAHRRATPGSREATEESAGEPGGPLPSHSEAAATRTRALAGTPIDSHPGGTPTTLGSP</sequence>
<proteinExistence type="predicted"/>
<evidence type="ECO:0000313" key="3">
    <source>
        <dbReference type="Proteomes" id="UP001066276"/>
    </source>
</evidence>
<dbReference type="EMBL" id="JANPWB010000010">
    <property type="protein sequence ID" value="KAJ1138963.1"/>
    <property type="molecule type" value="Genomic_DNA"/>
</dbReference>
<dbReference type="Proteomes" id="UP001066276">
    <property type="component" value="Chromosome 6"/>
</dbReference>
<dbReference type="AlphaFoldDB" id="A0AAV7QKF3"/>
<keyword evidence="3" id="KW-1185">Reference proteome</keyword>
<comment type="caution">
    <text evidence="2">The sequence shown here is derived from an EMBL/GenBank/DDBJ whole genome shotgun (WGS) entry which is preliminary data.</text>
</comment>
<feature type="compositionally biased region" description="Basic and acidic residues" evidence="1">
    <location>
        <begin position="1"/>
        <end position="10"/>
    </location>
</feature>
<accession>A0AAV7QKF3</accession>
<evidence type="ECO:0000313" key="2">
    <source>
        <dbReference type="EMBL" id="KAJ1138963.1"/>
    </source>
</evidence>
<feature type="compositionally biased region" description="Basic and acidic residues" evidence="1">
    <location>
        <begin position="57"/>
        <end position="69"/>
    </location>
</feature>